<proteinExistence type="predicted"/>
<feature type="region of interest" description="Disordered" evidence="1">
    <location>
        <begin position="541"/>
        <end position="753"/>
    </location>
</feature>
<accession>A0AA39F5H5</accession>
<feature type="compositionally biased region" description="Basic and acidic residues" evidence="1">
    <location>
        <begin position="739"/>
        <end position="750"/>
    </location>
</feature>
<dbReference type="PANTHER" id="PTHR22948:SF29">
    <property type="entry name" value="FI02030P-RELATED"/>
    <property type="match status" value="1"/>
</dbReference>
<dbReference type="Gene3D" id="2.40.50.90">
    <property type="match status" value="11"/>
</dbReference>
<feature type="domain" description="Tudor" evidence="2">
    <location>
        <begin position="2182"/>
        <end position="2240"/>
    </location>
</feature>
<evidence type="ECO:0000259" key="2">
    <source>
        <dbReference type="PROSITE" id="PS50304"/>
    </source>
</evidence>
<dbReference type="PROSITE" id="PS50304">
    <property type="entry name" value="TUDOR"/>
    <property type="match status" value="10"/>
</dbReference>
<dbReference type="SMART" id="SM00333">
    <property type="entry name" value="TUDOR"/>
    <property type="match status" value="10"/>
</dbReference>
<dbReference type="SUPFAM" id="SSF63748">
    <property type="entry name" value="Tudor/PWWP/MBT"/>
    <property type="match status" value="10"/>
</dbReference>
<name>A0AA39F5H5_MICHY</name>
<feature type="domain" description="Tudor" evidence="2">
    <location>
        <begin position="1997"/>
        <end position="2055"/>
    </location>
</feature>
<feature type="region of interest" description="Disordered" evidence="1">
    <location>
        <begin position="2435"/>
        <end position="2464"/>
    </location>
</feature>
<protein>
    <recommendedName>
        <fullName evidence="2">Tudor domain-containing protein</fullName>
    </recommendedName>
</protein>
<feature type="compositionally biased region" description="Polar residues" evidence="1">
    <location>
        <begin position="556"/>
        <end position="578"/>
    </location>
</feature>
<evidence type="ECO:0000313" key="3">
    <source>
        <dbReference type="EMBL" id="KAK0163338.1"/>
    </source>
</evidence>
<feature type="region of interest" description="Disordered" evidence="1">
    <location>
        <begin position="2489"/>
        <end position="2508"/>
    </location>
</feature>
<feature type="compositionally biased region" description="Basic and acidic residues" evidence="1">
    <location>
        <begin position="660"/>
        <end position="679"/>
    </location>
</feature>
<feature type="compositionally biased region" description="Low complexity" evidence="1">
    <location>
        <begin position="2581"/>
        <end position="2593"/>
    </location>
</feature>
<dbReference type="PANTHER" id="PTHR22948">
    <property type="entry name" value="TUDOR DOMAIN CONTAINING PROTEIN"/>
    <property type="match status" value="1"/>
</dbReference>
<feature type="region of interest" description="Disordered" evidence="1">
    <location>
        <begin position="2577"/>
        <end position="2630"/>
    </location>
</feature>
<feature type="compositionally biased region" description="Polar residues" evidence="1">
    <location>
        <begin position="2620"/>
        <end position="2630"/>
    </location>
</feature>
<feature type="compositionally biased region" description="Basic and acidic residues" evidence="1">
    <location>
        <begin position="545"/>
        <end position="554"/>
    </location>
</feature>
<feature type="domain" description="Tudor" evidence="2">
    <location>
        <begin position="1581"/>
        <end position="1641"/>
    </location>
</feature>
<feature type="domain" description="Tudor" evidence="2">
    <location>
        <begin position="1054"/>
        <end position="1114"/>
    </location>
</feature>
<feature type="compositionally biased region" description="Basic and acidic residues" evidence="1">
    <location>
        <begin position="602"/>
        <end position="633"/>
    </location>
</feature>
<feature type="compositionally biased region" description="Polar residues" evidence="1">
    <location>
        <begin position="2489"/>
        <end position="2499"/>
    </location>
</feature>
<evidence type="ECO:0000313" key="4">
    <source>
        <dbReference type="Proteomes" id="UP001168972"/>
    </source>
</evidence>
<dbReference type="CDD" id="cd20379">
    <property type="entry name" value="Tudor_dTUD-like"/>
    <property type="match status" value="1"/>
</dbReference>
<dbReference type="InterPro" id="IPR002999">
    <property type="entry name" value="Tudor"/>
</dbReference>
<feature type="compositionally biased region" description="Low complexity" evidence="1">
    <location>
        <begin position="695"/>
        <end position="705"/>
    </location>
</feature>
<dbReference type="Gene3D" id="2.30.30.140">
    <property type="match status" value="10"/>
</dbReference>
<dbReference type="GO" id="GO:0005737">
    <property type="term" value="C:cytoplasm"/>
    <property type="evidence" value="ECO:0007669"/>
    <property type="project" value="UniProtKB-ARBA"/>
</dbReference>
<reference evidence="3" key="2">
    <citation type="submission" date="2023-03" db="EMBL/GenBank/DDBJ databases">
        <authorList>
            <person name="Inwood S.N."/>
            <person name="Skelly J.G."/>
            <person name="Guhlin J."/>
            <person name="Harrop T.W.R."/>
            <person name="Goldson S.G."/>
            <person name="Dearden P.K."/>
        </authorList>
    </citation>
    <scope>NUCLEOTIDE SEQUENCE</scope>
    <source>
        <strain evidence="3">Lincoln</strain>
        <tissue evidence="3">Whole body</tissue>
    </source>
</reference>
<feature type="compositionally biased region" description="Basic and acidic residues" evidence="1">
    <location>
        <begin position="707"/>
        <end position="719"/>
    </location>
</feature>
<organism evidence="3 4">
    <name type="scientific">Microctonus hyperodae</name>
    <name type="common">Parasitoid wasp</name>
    <dbReference type="NCBI Taxonomy" id="165561"/>
    <lineage>
        <taxon>Eukaryota</taxon>
        <taxon>Metazoa</taxon>
        <taxon>Ecdysozoa</taxon>
        <taxon>Arthropoda</taxon>
        <taxon>Hexapoda</taxon>
        <taxon>Insecta</taxon>
        <taxon>Pterygota</taxon>
        <taxon>Neoptera</taxon>
        <taxon>Endopterygota</taxon>
        <taxon>Hymenoptera</taxon>
        <taxon>Apocrita</taxon>
        <taxon>Ichneumonoidea</taxon>
        <taxon>Braconidae</taxon>
        <taxon>Euphorinae</taxon>
        <taxon>Microctonus</taxon>
    </lineage>
</organism>
<feature type="domain" description="Tudor" evidence="2">
    <location>
        <begin position="390"/>
        <end position="448"/>
    </location>
</feature>
<dbReference type="FunFam" id="2.30.30.140:FF:000018">
    <property type="entry name" value="Serine/threonine-protein kinase 31"/>
    <property type="match status" value="2"/>
</dbReference>
<feature type="domain" description="Tudor" evidence="2">
    <location>
        <begin position="1394"/>
        <end position="1451"/>
    </location>
</feature>
<comment type="caution">
    <text evidence="3">The sequence shown here is derived from an EMBL/GenBank/DDBJ whole genome shotgun (WGS) entry which is preliminary data.</text>
</comment>
<dbReference type="InterPro" id="IPR035437">
    <property type="entry name" value="SNase_OB-fold_sf"/>
</dbReference>
<gene>
    <name evidence="3" type="ORF">PV327_007031</name>
</gene>
<reference evidence="3" key="1">
    <citation type="journal article" date="2023" name="bioRxiv">
        <title>Scaffold-level genome assemblies of two parasitoid biocontrol wasps reveal the parthenogenesis mechanism and an associated novel virus.</title>
        <authorList>
            <person name="Inwood S."/>
            <person name="Skelly J."/>
            <person name="Guhlin J."/>
            <person name="Harrop T."/>
            <person name="Goldson S."/>
            <person name="Dearden P."/>
        </authorList>
    </citation>
    <scope>NUCLEOTIDE SEQUENCE</scope>
    <source>
        <strain evidence="3">Lincoln</strain>
        <tissue evidence="3">Whole body</tissue>
    </source>
</reference>
<feature type="domain" description="Tudor" evidence="2">
    <location>
        <begin position="1771"/>
        <end position="1829"/>
    </location>
</feature>
<dbReference type="Pfam" id="PF00567">
    <property type="entry name" value="TUDOR"/>
    <property type="match status" value="10"/>
</dbReference>
<feature type="compositionally biased region" description="Polar residues" evidence="1">
    <location>
        <begin position="585"/>
        <end position="601"/>
    </location>
</feature>
<sequence>MTNGNQNVVLFVTHANASGPFLKIWGQIDNELSRRVERIINRSRERFQRGEGAISPKYNLNVDTICCAFHEDNYYRARIIKVNTDFTIYVHFIDYGNSELVLPTAIRMLDRMPETMELLTIPSLAHEFTMTKVMPYTGIWNNNTIEHIKGLLTYKEHQAVVTFPSKQLISLFHNGLDFSEYLLSAKLALPSTLEERQMIARADIATVCLARESKNNTIRRAVVAYVGDPRAAKLFYVDYGDSETLSHSRIYDIPPQYLKPLVLSIRISISGLSDLIVTKEMKQYLKELVYNKVLTVKIRPEEFHSPLMSSGIFYLDGKNILDMVRDTFPDSTVKWMERRQLSVNARENVQISYIEACDKFFAQLMVEAVALKTLASEITEFIKNAPHLSCIDVGIKCLARSAVDSQWYRAEIVNVTDNDVLVYYVDYGNDERIPRTDLRTICNETLVKIPPLAIQCILIGFDGVPFDPQVYAKFEETVLNQPLVMIVHEIKTPLIIVDLYDASKKPITNISAMLRNLNVCEINPNNKPTHWREEDNVTVAHNIRPRSEENDRRPSKPQNDYNSSFDNQKIGNWQNTPSNDKRFNVQDQKSGKNWGTSPQNDRFNRDNSRNERYNNRDTNSRYDKNDTSERFEGETSSNNYSGRDSRGGRGKGGQSFNNSRPERNNSMEKDSTSWSDKDSTTSSKGSSGKRGRGATRGSPRNGNSSRGRRDNSNDTDRLYKPPRSNNFNSNRTPAGGSRYNDRRSNERTEDSTTAQIDTWDPIIAVSSTEKKVSTPILQIPPPNITLGAIKHCEIVYVTSPMEFYVQLCPDNEELNTVMTKIAEIYATGGTVLSESDAKIGNGCIAQYSEDSTWYRAVIQSVESTGAIVRFIDYGNTELVTFDKIKVLQEEFTKLPTQAIGCKLLAVPNTEWDASQLDRFTAIADIKPLEAEFIAHDNNIYEVLLRQVVNGIAADSYINEEFSGGADLIEAKEIAKKKNRSSSTTIKSYVADYAALKQKWSEPPIYFGNKEEVMVTWLTNPNNFYCQLLRNQKEFRSMMEEIQKIYADRQPTKESVEVGSSVIAIFEEDMALYRAEIIQLNKPHGGVFVRYVDFGNCATVQPKQIFNVEKKFMILPKQAVNCTLKNIVAPGTSWPSINAQEIDKLFNEEKLQCVFHEEKNKKCIVTLLNNGDDVAAKLVEKGVAAFDVVLQSSNPPEINDVDASCPNIQEHMTHVDISRLTGQSLRVKVSNVESVNKFHVQLPSAAASEKIVTDFMANNDTTMVALPGELALMQKQAVECSLKDVSSSTDNDNKLKSLIENKEVIIQVDDVKNDRFIVRLFDEAGRKIRITAKESNENICPLSPMPIIFSVHRVTVSHINHSGSVWLKRLADSETDDALLEELYEYYATSGRPLNSSPGKLCAALSADGNWYRAKVIENTEIGARVHYIDYGNTEEISANGLKELESRFFKQSQLAIETALPVTVKGTEKEQQEILNAHLLNKEFVTSIYRVDNKWIAEIMVKPSVKFSDELSALGLVKDETTLDAIEPENLIADNKFKVCVCYAESPTQFWIQKKEDSSALDSLQEKLQIDAPNYEGISGVPEDKLLCATLYSVDKMWYRAEVIDADEEIVTSRFIDYGNTDTMIDLVGGMKHLPNDMKSIAPYAIKCRLDLIPPSDDWSQEACARFTTLITNDSIDAVIIADGNPKRVELFIDGNAVSDILVNENHALKLQANEKLIDEVVELELDPRSAFVSHINSPSEFWVQEEKSVANLELLVDRFLVADMFSKVDDIKEGLLCVAKYPDDMCWYRARVISHDDNGTNVIYIDYGNSAISTEIRAIPEDVAAIPPLSRKCCLPLPTNIEKWSDDACQEFCAMADEGATIFLLDILEEGETSTVKLTFDDKDIGEELVKLCEQKLPQIENKESQLSSLSEKSIDTIDVSDIMSENVDSKNTTANENETIPIDDLAVMNEVMVFVSQVNSPNEFWIQEDSSTENLDMITERLTDIESYQKINESEIEKDGYYIAQFPDDLCWYRVRIISHDDNGINVLFIDYGNSAIVNEIRKIPDDLASIKSLSKKCSLDLPTGISQWSDESCQEFCKLVDDGATKFTMNILKESEPLIVKLTLNNEDIASRLFNLYEKPVPIIEERLPPLGEENSPNVVVSYVVSPSEFWIQAESKISELEKMADHLIEASSFLPLNLLKEGTICAAEFPEDKNWYRAKILCHSDSVTNVLYIDYGNSAVTSEIRALPEDIMKIPALSKHCSLKMPENIQSWSKEACEKFIELVAEGATMFEYKELHGKEPTYVSLEINGQDIVTILSPLCQVEKQNNDQSSSDIFLDTVEIQNNNETSAIIDNSITTETLVINNGNEEQMKTEVCSMETHDNSSQYHSSNSSSANLQMSFSDDSTANIVCDKSELLIESTNSTFERINIDYEETSVDTINNINESEITNESISEKTVDDSETVSCESSIDNQEPKEDTEEIQVDDDIVINAETIRESFENPVMTRTTSSVAEENSVQEKETKNDISINDKTTEDISIVYDAKEIVQDNVNKCENLSINVTDSAKTGSTNDEIATSSVSECNSSIVNDKILHDTTNESENSLKNENNNSAQSSETTNETSPSKQIITDTVTEHNDMTNLQGTQKIE</sequence>
<feature type="compositionally biased region" description="Polar residues" evidence="1">
    <location>
        <begin position="2594"/>
        <end position="2613"/>
    </location>
</feature>
<feature type="domain" description="Tudor" evidence="2">
    <location>
        <begin position="201"/>
        <end position="260"/>
    </location>
</feature>
<dbReference type="Proteomes" id="UP001168972">
    <property type="component" value="Unassembled WGS sequence"/>
</dbReference>
<feature type="compositionally biased region" description="Polar residues" evidence="1">
    <location>
        <begin position="2447"/>
        <end position="2456"/>
    </location>
</feature>
<dbReference type="InterPro" id="IPR050621">
    <property type="entry name" value="Tudor_domain_containing"/>
</dbReference>
<keyword evidence="4" id="KW-1185">Reference proteome</keyword>
<feature type="domain" description="Tudor" evidence="2">
    <location>
        <begin position="836"/>
        <end position="894"/>
    </location>
</feature>
<feature type="compositionally biased region" description="Polar residues" evidence="1">
    <location>
        <begin position="723"/>
        <end position="732"/>
    </location>
</feature>
<feature type="domain" description="Tudor" evidence="2">
    <location>
        <begin position="59"/>
        <end position="116"/>
    </location>
</feature>
<dbReference type="EMBL" id="JAQQBR010001833">
    <property type="protein sequence ID" value="KAK0163338.1"/>
    <property type="molecule type" value="Genomic_DNA"/>
</dbReference>
<evidence type="ECO:0000256" key="1">
    <source>
        <dbReference type="SAM" id="MobiDB-lite"/>
    </source>
</evidence>